<reference evidence="2" key="1">
    <citation type="journal article" date="2009" name="PLoS Genet.">
        <title>Sequencing, mapping, and analysis of 27,455 maize full-length cDNAs.</title>
        <authorList>
            <person name="Soderlund C."/>
            <person name="Descour A."/>
            <person name="Kudrna D."/>
            <person name="Bomhoff M."/>
            <person name="Boyd L."/>
            <person name="Currie J."/>
            <person name="Angelova A."/>
            <person name="Collura K."/>
            <person name="Wissotski M."/>
            <person name="Ashley E."/>
            <person name="Morrow D."/>
            <person name="Fernandes J."/>
            <person name="Walbot V."/>
            <person name="Yu Y."/>
        </authorList>
    </citation>
    <scope>NUCLEOTIDE SEQUENCE</scope>
    <source>
        <strain evidence="2">B73</strain>
    </source>
</reference>
<sequence length="310" mass="33490">MRCAALRDLPPFGSQQAEMSVVALCRVEEEGGGHVQDGGRGHQVPAALPRRGTRRARLRHLRRGPGPHAGRVRPPRGEALADHVPALPRLRLHAAGHRAPPVGRRTHRALVYPLRWSVAPPPASPPPSAAPPIPAGALRGHRTSLARREPAVLRPAARRRLGGQLPARQRVGRWVRDAARPELAEPQHPGRGGAALASARRGRQHIGLRERLTKARRRGAHAVAEQFPPLPAPVPDGARARARACARAAPRWAVRRARVRPGRQLPGADGARCQAALEGRTGAAQRHGDAEEVCYCVGLTRPVVRRRGLL</sequence>
<protein>
    <submittedName>
        <fullName evidence="2">Uncharacterized protein</fullName>
    </submittedName>
</protein>
<accession>B8A3I8</accession>
<dbReference type="AlphaFoldDB" id="B8A3I8"/>
<feature type="region of interest" description="Disordered" evidence="1">
    <location>
        <begin position="180"/>
        <end position="204"/>
    </location>
</feature>
<proteinExistence type="evidence at transcript level"/>
<dbReference type="EMBL" id="BT056130">
    <property type="protein sequence ID" value="ACL54737.1"/>
    <property type="molecule type" value="mRNA"/>
</dbReference>
<organism evidence="2">
    <name type="scientific">Zea mays</name>
    <name type="common">Maize</name>
    <dbReference type="NCBI Taxonomy" id="4577"/>
    <lineage>
        <taxon>Eukaryota</taxon>
        <taxon>Viridiplantae</taxon>
        <taxon>Streptophyta</taxon>
        <taxon>Embryophyta</taxon>
        <taxon>Tracheophyta</taxon>
        <taxon>Spermatophyta</taxon>
        <taxon>Magnoliopsida</taxon>
        <taxon>Liliopsida</taxon>
        <taxon>Poales</taxon>
        <taxon>Poaceae</taxon>
        <taxon>PACMAD clade</taxon>
        <taxon>Panicoideae</taxon>
        <taxon>Andropogonodae</taxon>
        <taxon>Andropogoneae</taxon>
        <taxon>Tripsacinae</taxon>
        <taxon>Zea</taxon>
    </lineage>
</organism>
<evidence type="ECO:0000313" key="2">
    <source>
        <dbReference type="EMBL" id="ACL54737.1"/>
    </source>
</evidence>
<name>B8A3I8_MAIZE</name>
<evidence type="ECO:0000256" key="1">
    <source>
        <dbReference type="SAM" id="MobiDB-lite"/>
    </source>
</evidence>